<evidence type="ECO:0000313" key="7">
    <source>
        <dbReference type="EMBL" id="RSM45729.1"/>
    </source>
</evidence>
<comment type="caution">
    <text evidence="7">The sequence shown here is derived from an EMBL/GenBank/DDBJ whole genome shotgun (WGS) entry which is preliminary data.</text>
</comment>
<dbReference type="PIRSF" id="PIRSF019543">
    <property type="entry name" value="Clavaminate_syn"/>
    <property type="match status" value="1"/>
</dbReference>
<evidence type="ECO:0000256" key="1">
    <source>
        <dbReference type="ARBA" id="ARBA00008425"/>
    </source>
</evidence>
<feature type="binding site" evidence="5">
    <location>
        <position position="145"/>
    </location>
    <ligand>
        <name>Fe cation</name>
        <dbReference type="ChEBI" id="CHEBI:24875"/>
    </ligand>
</feature>
<keyword evidence="2 5" id="KW-0479">Metal-binding</keyword>
<keyword evidence="8" id="KW-1185">Reference proteome</keyword>
<sequence length="323" mass="35778">MAEVAALVVTNIEQQQILHLATQLEVSPQKQQEYCTQAGLLAADLPVRLRGRIEEFFSRSHGSALIISNLPMGTVPPTPQGNSTHVGQGTLLARVQAIINQRLGSMIAYETQASGQLFHDLAPSIDEGSLQTSVSYDVELDGHTEQCFSPLRPDFLSLACLRSDPSAHTYIFPAVEITQCMSPDQRDRLFEPMWETGVDTSFRMLDQGFGLTATRGPISLLQGDYNEPFITIDETLTKGLTVESQDLLDLVITLYRERRTKIVLVAGDLLILDNKRSMHGRSSYPARLDGTDRFLLRTFIAQSGRAIEFAMRADSCVILAKYS</sequence>
<proteinExistence type="inferred from homology"/>
<dbReference type="EMBL" id="QHHU01000015">
    <property type="protein sequence ID" value="RSM45729.1"/>
    <property type="molecule type" value="Genomic_DNA"/>
</dbReference>
<feature type="binding site" evidence="5">
    <location>
        <position position="143"/>
    </location>
    <ligand>
        <name>Fe cation</name>
        <dbReference type="ChEBI" id="CHEBI:24875"/>
    </ligand>
</feature>
<accession>A0A428WRP8</accession>
<dbReference type="GO" id="GO:0005506">
    <property type="term" value="F:iron ion binding"/>
    <property type="evidence" value="ECO:0007669"/>
    <property type="project" value="InterPro"/>
</dbReference>
<name>A0A428WRP8_AMYBA</name>
<dbReference type="Proteomes" id="UP000286716">
    <property type="component" value="Unassembled WGS sequence"/>
</dbReference>
<reference evidence="7 8" key="1">
    <citation type="submission" date="2018-05" db="EMBL/GenBank/DDBJ databases">
        <title>Evolution of GPA BGCs.</title>
        <authorList>
            <person name="Waglechner N."/>
            <person name="Wright G.D."/>
        </authorList>
    </citation>
    <scope>NUCLEOTIDE SEQUENCE [LARGE SCALE GENOMIC DNA]</scope>
    <source>
        <strain evidence="7 8">DSM 5908</strain>
    </source>
</reference>
<organism evidence="7 8">
    <name type="scientific">Amycolatopsis balhimycina DSM 5908</name>
    <dbReference type="NCBI Taxonomy" id="1081091"/>
    <lineage>
        <taxon>Bacteria</taxon>
        <taxon>Bacillati</taxon>
        <taxon>Actinomycetota</taxon>
        <taxon>Actinomycetes</taxon>
        <taxon>Pseudonocardiales</taxon>
        <taxon>Pseudonocardiaceae</taxon>
        <taxon>Amycolatopsis</taxon>
    </lineage>
</organism>
<evidence type="ECO:0000256" key="2">
    <source>
        <dbReference type="ARBA" id="ARBA00022723"/>
    </source>
</evidence>
<keyword evidence="3" id="KW-0560">Oxidoreductase</keyword>
<evidence type="ECO:0000256" key="4">
    <source>
        <dbReference type="ARBA" id="ARBA00023004"/>
    </source>
</evidence>
<dbReference type="GO" id="GO:0016491">
    <property type="term" value="F:oxidoreductase activity"/>
    <property type="evidence" value="ECO:0007669"/>
    <property type="project" value="UniProtKB-KW"/>
</dbReference>
<evidence type="ECO:0000256" key="5">
    <source>
        <dbReference type="PIRSR" id="PIRSR019543-2"/>
    </source>
</evidence>
<dbReference type="Pfam" id="PF02668">
    <property type="entry name" value="TauD"/>
    <property type="match status" value="1"/>
</dbReference>
<dbReference type="InterPro" id="IPR014503">
    <property type="entry name" value="Clavaminate_syn-like"/>
</dbReference>
<evidence type="ECO:0000256" key="3">
    <source>
        <dbReference type="ARBA" id="ARBA00023002"/>
    </source>
</evidence>
<dbReference type="AlphaFoldDB" id="A0A428WRP8"/>
<dbReference type="InterPro" id="IPR003819">
    <property type="entry name" value="TauD/TfdA-like"/>
</dbReference>
<keyword evidence="4 5" id="KW-0408">Iron</keyword>
<comment type="similarity">
    <text evidence="1">Belongs to the clavaminate synthase family.</text>
</comment>
<dbReference type="RefSeq" id="WP_084641518.1">
    <property type="nucleotide sequence ID" value="NZ_QHHU01000015.1"/>
</dbReference>
<dbReference type="InterPro" id="IPR042098">
    <property type="entry name" value="TauD-like_sf"/>
</dbReference>
<gene>
    <name evidence="7" type="ORF">DMA12_12665</name>
</gene>
<feature type="domain" description="TauD/TfdA-like" evidence="6">
    <location>
        <begin position="139"/>
        <end position="298"/>
    </location>
</feature>
<protein>
    <submittedName>
        <fullName evidence="7">Oxygenase</fullName>
    </submittedName>
</protein>
<evidence type="ECO:0000259" key="6">
    <source>
        <dbReference type="Pfam" id="PF02668"/>
    </source>
</evidence>
<dbReference type="SUPFAM" id="SSF51197">
    <property type="entry name" value="Clavaminate synthase-like"/>
    <property type="match status" value="1"/>
</dbReference>
<evidence type="ECO:0000313" key="8">
    <source>
        <dbReference type="Proteomes" id="UP000286716"/>
    </source>
</evidence>
<dbReference type="Gene3D" id="3.60.130.10">
    <property type="entry name" value="Clavaminate synthase-like"/>
    <property type="match status" value="1"/>
</dbReference>
<dbReference type="OrthoDB" id="3872700at2"/>